<proteinExistence type="inferred from homology"/>
<evidence type="ECO:0000313" key="11">
    <source>
        <dbReference type="EMBL" id="OAF69965.1"/>
    </source>
</evidence>
<evidence type="ECO:0000256" key="6">
    <source>
        <dbReference type="ARBA" id="ARBA00035301"/>
    </source>
</evidence>
<dbReference type="InterPro" id="IPR035979">
    <property type="entry name" value="RBD_domain_sf"/>
</dbReference>
<accession>A0A177B6U9</accession>
<dbReference type="AlphaFoldDB" id="A0A177B6U9"/>
<comment type="caution">
    <text evidence="11">The sequence shown here is derived from an EMBL/GenBank/DDBJ whole genome shotgun (WGS) entry which is preliminary data.</text>
</comment>
<dbReference type="GO" id="GO:0022625">
    <property type="term" value="C:cytosolic large ribosomal subunit"/>
    <property type="evidence" value="ECO:0007669"/>
    <property type="project" value="InterPro"/>
</dbReference>
<dbReference type="GO" id="GO:0002182">
    <property type="term" value="P:cytoplasmic translational elongation"/>
    <property type="evidence" value="ECO:0007669"/>
    <property type="project" value="InterPro"/>
</dbReference>
<dbReference type="CDD" id="cd05833">
    <property type="entry name" value="Ribosomal_P2"/>
    <property type="match status" value="1"/>
</dbReference>
<name>A0A177B6U9_9BILA</name>
<evidence type="ECO:0000256" key="4">
    <source>
        <dbReference type="ARBA" id="ARBA00022980"/>
    </source>
</evidence>
<evidence type="ECO:0000256" key="3">
    <source>
        <dbReference type="ARBA" id="ARBA00022884"/>
    </source>
</evidence>
<dbReference type="GO" id="GO:0003729">
    <property type="term" value="F:mRNA binding"/>
    <property type="evidence" value="ECO:0007669"/>
    <property type="project" value="InterPro"/>
</dbReference>
<evidence type="ECO:0000259" key="10">
    <source>
        <dbReference type="PROSITE" id="PS50102"/>
    </source>
</evidence>
<dbReference type="HAMAP" id="MF_01478">
    <property type="entry name" value="Ribosomal_L12_arch"/>
    <property type="match status" value="1"/>
</dbReference>
<evidence type="ECO:0000256" key="1">
    <source>
        <dbReference type="ARBA" id="ARBA00003362"/>
    </source>
</evidence>
<dbReference type="PANTHER" id="PTHR47640">
    <property type="entry name" value="TRNA SELENOCYSTEINE 1-ASSOCIATED PROTEIN 1-RELATED-RELATED"/>
    <property type="match status" value="1"/>
</dbReference>
<dbReference type="InterPro" id="IPR012677">
    <property type="entry name" value="Nucleotide-bd_a/b_plait_sf"/>
</dbReference>
<gene>
    <name evidence="11" type="ORF">A3Q56_02308</name>
</gene>
<dbReference type="InterPro" id="IPR027534">
    <property type="entry name" value="Ribosomal_P1/P2"/>
</dbReference>
<evidence type="ECO:0000256" key="8">
    <source>
        <dbReference type="PROSITE-ProRule" id="PRU00176"/>
    </source>
</evidence>
<dbReference type="OrthoDB" id="1749473at2759"/>
<dbReference type="PROSITE" id="PS50102">
    <property type="entry name" value="RRM"/>
    <property type="match status" value="1"/>
</dbReference>
<keyword evidence="4 11" id="KW-0689">Ribosomal protein</keyword>
<feature type="domain" description="RRM" evidence="10">
    <location>
        <begin position="145"/>
        <end position="220"/>
    </location>
</feature>
<organism evidence="11 12">
    <name type="scientific">Intoshia linei</name>
    <dbReference type="NCBI Taxonomy" id="1819745"/>
    <lineage>
        <taxon>Eukaryota</taxon>
        <taxon>Metazoa</taxon>
        <taxon>Spiralia</taxon>
        <taxon>Lophotrochozoa</taxon>
        <taxon>Mesozoa</taxon>
        <taxon>Orthonectida</taxon>
        <taxon>Rhopaluridae</taxon>
        <taxon>Intoshia</taxon>
    </lineage>
</organism>
<dbReference type="SUPFAM" id="SSF54928">
    <property type="entry name" value="RNA-binding domain, RBD"/>
    <property type="match status" value="1"/>
</dbReference>
<dbReference type="InterPro" id="IPR000504">
    <property type="entry name" value="RRM_dom"/>
</dbReference>
<dbReference type="InterPro" id="IPR050825">
    <property type="entry name" value="RBM42_RBP45_47-like"/>
</dbReference>
<evidence type="ECO:0000256" key="9">
    <source>
        <dbReference type="SAM" id="MobiDB-lite"/>
    </source>
</evidence>
<dbReference type="PANTHER" id="PTHR47640:SF11">
    <property type="entry name" value="RNA-BINDING PROTEIN 42"/>
    <property type="match status" value="1"/>
</dbReference>
<dbReference type="Gene3D" id="3.30.70.330">
    <property type="match status" value="1"/>
</dbReference>
<evidence type="ECO:0000256" key="7">
    <source>
        <dbReference type="ARBA" id="ARBA00035443"/>
    </source>
</evidence>
<keyword evidence="12" id="KW-1185">Reference proteome</keyword>
<keyword evidence="3 8" id="KW-0694">RNA-binding</keyword>
<keyword evidence="5" id="KW-0687">Ribonucleoprotein</keyword>
<evidence type="ECO:0000256" key="5">
    <source>
        <dbReference type="ARBA" id="ARBA00023274"/>
    </source>
</evidence>
<feature type="region of interest" description="Disordered" evidence="9">
    <location>
        <begin position="277"/>
        <end position="320"/>
    </location>
</feature>
<sequence length="320" mass="36149">MSNLDDEFLNDISIGEYIASRYFNLFQQAISEVEKIDEVMEDKPVMTTRITYGSKPVLRTDPEYKPISKQVVINLPVEPPIPTKIDRSKQPNVKSTCIALEKTRKLERQQEEKINKNKKSLKMMRCAGDNKWYDPLLEFWDKDDYRIFCGDLGNDTTDELLAQVFRKYQSFQKARVVRDKRTDKSKGYGFVSLGNAKDFVLAMREMNGRMKYITATLLARMGGNDNPTIKDIEKIFSSIDAEFEPEVAKTVLNKMNSNNIETLISQGLEKMSKISFGSSSGAAAPCAGSTEKVEEKKEEKAESDEESDADSFGAGGLFGD</sequence>
<feature type="compositionally biased region" description="Basic and acidic residues" evidence="9">
    <location>
        <begin position="291"/>
        <end position="300"/>
    </location>
</feature>
<feature type="compositionally biased region" description="Low complexity" evidence="9">
    <location>
        <begin position="277"/>
        <end position="289"/>
    </location>
</feature>
<comment type="similarity">
    <text evidence="2">Belongs to the eukaryotic ribosomal protein P1/P2 family.</text>
</comment>
<dbReference type="InterPro" id="IPR038716">
    <property type="entry name" value="P1/P2_N_sf"/>
</dbReference>
<dbReference type="EMBL" id="LWCA01000206">
    <property type="protein sequence ID" value="OAF69965.1"/>
    <property type="molecule type" value="Genomic_DNA"/>
</dbReference>
<protein>
    <recommendedName>
        <fullName evidence="6">Large ribosomal subunit protein P2</fullName>
    </recommendedName>
    <alternativeName>
        <fullName evidence="7">60S acidic ribosomal protein P2</fullName>
    </alternativeName>
</protein>
<dbReference type="Gene3D" id="1.10.10.1410">
    <property type="match status" value="1"/>
</dbReference>
<dbReference type="Pfam" id="PF00076">
    <property type="entry name" value="RRM_1"/>
    <property type="match status" value="1"/>
</dbReference>
<evidence type="ECO:0000256" key="2">
    <source>
        <dbReference type="ARBA" id="ARBA00005436"/>
    </source>
</evidence>
<dbReference type="GO" id="GO:0003735">
    <property type="term" value="F:structural constituent of ribosome"/>
    <property type="evidence" value="ECO:0007669"/>
    <property type="project" value="InterPro"/>
</dbReference>
<dbReference type="InterPro" id="IPR044076">
    <property type="entry name" value="Ribosomal_P2"/>
</dbReference>
<dbReference type="SMART" id="SM00360">
    <property type="entry name" value="RRM"/>
    <property type="match status" value="1"/>
</dbReference>
<reference evidence="11 12" key="1">
    <citation type="submission" date="2016-04" db="EMBL/GenBank/DDBJ databases">
        <title>The genome of Intoshia linei affirms orthonectids as highly simplified spiralians.</title>
        <authorList>
            <person name="Mikhailov K.V."/>
            <person name="Slusarev G.S."/>
            <person name="Nikitin M.A."/>
            <person name="Logacheva M.D."/>
            <person name="Penin A."/>
            <person name="Aleoshin V."/>
            <person name="Panchin Y.V."/>
        </authorList>
    </citation>
    <scope>NUCLEOTIDE SEQUENCE [LARGE SCALE GENOMIC DNA]</scope>
    <source>
        <strain evidence="11">Intl2013</strain>
        <tissue evidence="11">Whole animal</tissue>
    </source>
</reference>
<dbReference type="Pfam" id="PF00428">
    <property type="entry name" value="Ribosomal_60s"/>
    <property type="match status" value="1"/>
</dbReference>
<evidence type="ECO:0000313" key="12">
    <source>
        <dbReference type="Proteomes" id="UP000078046"/>
    </source>
</evidence>
<dbReference type="Proteomes" id="UP000078046">
    <property type="component" value="Unassembled WGS sequence"/>
</dbReference>
<comment type="function">
    <text evidence="1">Plays an important role in the elongation step of protein synthesis.</text>
</comment>